<proteinExistence type="predicted"/>
<evidence type="ECO:0000313" key="4">
    <source>
        <dbReference type="EMBL" id="QBM87884.1"/>
    </source>
</evidence>
<evidence type="ECO:0000259" key="3">
    <source>
        <dbReference type="Pfam" id="PF03330"/>
    </source>
</evidence>
<name>A0A4P6XQ78_9ASCO</name>
<dbReference type="PANTHER" id="PTHR31836:SF28">
    <property type="entry name" value="SRCR DOMAIN-CONTAINING PROTEIN-RELATED"/>
    <property type="match status" value="1"/>
</dbReference>
<accession>A0A4P6XQ78</accession>
<dbReference type="Gene3D" id="2.40.40.10">
    <property type="entry name" value="RlpA-like domain"/>
    <property type="match status" value="1"/>
</dbReference>
<dbReference type="SUPFAM" id="SSF50685">
    <property type="entry name" value="Barwin-like endoglucanases"/>
    <property type="match status" value="1"/>
</dbReference>
<gene>
    <name evidence="4" type="primary">MPUL0B10980</name>
    <name evidence="4" type="ORF">METSCH_B10980</name>
</gene>
<dbReference type="STRING" id="2163413.A0A4P6XQ78"/>
<feature type="chain" id="PRO_5020772428" evidence="2">
    <location>
        <begin position="17"/>
        <end position="231"/>
    </location>
</feature>
<dbReference type="InterPro" id="IPR009009">
    <property type="entry name" value="RlpA-like_DPBB"/>
</dbReference>
<feature type="signal peptide" evidence="2">
    <location>
        <begin position="1"/>
        <end position="16"/>
    </location>
</feature>
<dbReference type="Pfam" id="PF03330">
    <property type="entry name" value="DPBB_1"/>
    <property type="match status" value="1"/>
</dbReference>
<dbReference type="InterPro" id="IPR051477">
    <property type="entry name" value="Expansin_CellWall"/>
</dbReference>
<dbReference type="InterPro" id="IPR036908">
    <property type="entry name" value="RlpA-like_sf"/>
</dbReference>
<dbReference type="PANTHER" id="PTHR31836">
    <property type="match status" value="1"/>
</dbReference>
<dbReference type="CDD" id="cd22191">
    <property type="entry name" value="DPBB_RlpA_EXP_N-like"/>
    <property type="match status" value="1"/>
</dbReference>
<keyword evidence="5" id="KW-1185">Reference proteome</keyword>
<organism evidence="4 5">
    <name type="scientific">Metschnikowia aff. pulcherrima</name>
    <dbReference type="NCBI Taxonomy" id="2163413"/>
    <lineage>
        <taxon>Eukaryota</taxon>
        <taxon>Fungi</taxon>
        <taxon>Dikarya</taxon>
        <taxon>Ascomycota</taxon>
        <taxon>Saccharomycotina</taxon>
        <taxon>Pichiomycetes</taxon>
        <taxon>Metschnikowiaceae</taxon>
        <taxon>Metschnikowia</taxon>
    </lineage>
</organism>
<keyword evidence="1 2" id="KW-0732">Signal</keyword>
<evidence type="ECO:0000256" key="2">
    <source>
        <dbReference type="SAM" id="SignalP"/>
    </source>
</evidence>
<dbReference type="AlphaFoldDB" id="A0A4P6XQ78"/>
<dbReference type="Proteomes" id="UP000292447">
    <property type="component" value="Chromosome II"/>
</dbReference>
<protein>
    <submittedName>
        <fullName evidence="4">Rare lipoprotein A (RlpA)-like double-psi beta-barrel</fullName>
    </submittedName>
</protein>
<evidence type="ECO:0000313" key="5">
    <source>
        <dbReference type="Proteomes" id="UP000292447"/>
    </source>
</evidence>
<evidence type="ECO:0000256" key="1">
    <source>
        <dbReference type="ARBA" id="ARBA00022729"/>
    </source>
</evidence>
<feature type="domain" description="RlpA-like protein double-psi beta-barrel" evidence="3">
    <location>
        <begin position="173"/>
        <end position="227"/>
    </location>
</feature>
<keyword evidence="4" id="KW-0449">Lipoprotein</keyword>
<sequence length="231" mass="24637">MKLAACALFISALAAASPVNTTDSTVTTTVSTTQTFYTTLWQNCTAAVPALAANFTWTYSGANSSTLNIPSANALSQAHSTASEDTTVFTTLFITLTESTAPTATSTSSDEILTTTITTNEARATTGTLYAGDGTWYYTGLGACGWVNTDQDYIVAVGHGLFDQYTPGTNPNENTLCGKKIRAYYQGKSVEVTAVDRCEGCKPYDIDFSPAAFSQLADQLVGRIKITWEWI</sequence>
<dbReference type="EMBL" id="CP034457">
    <property type="protein sequence ID" value="QBM87884.1"/>
    <property type="molecule type" value="Genomic_DNA"/>
</dbReference>
<reference evidence="5" key="1">
    <citation type="submission" date="2019-03" db="EMBL/GenBank/DDBJ databases">
        <title>Snf2 controls pulcherriminic acid biosynthesis and connects pigmentation and antifungal activity of the yeast Metschnikowia pulcherrima.</title>
        <authorList>
            <person name="Gore-Lloyd D."/>
            <person name="Sumann I."/>
            <person name="Brachmann A.O."/>
            <person name="Schneeberger K."/>
            <person name="Ortiz-Merino R.A."/>
            <person name="Moreno-Beltran M."/>
            <person name="Schlaefli M."/>
            <person name="Kirner P."/>
            <person name="Santos Kron A."/>
            <person name="Wolfe K.H."/>
            <person name="Piel J."/>
            <person name="Ahrens C.H."/>
            <person name="Henk D."/>
            <person name="Freimoser F.M."/>
        </authorList>
    </citation>
    <scope>NUCLEOTIDE SEQUENCE [LARGE SCALE GENOMIC DNA]</scope>
    <source>
        <strain evidence="5">APC 1.2</strain>
    </source>
</reference>